<protein>
    <submittedName>
        <fullName evidence="2">Uncharacterized protein</fullName>
    </submittedName>
</protein>
<organism evidence="2 3">
    <name type="scientific">Roseibium aggregatum (strain ATCC 25650 / DSM 13394 / JCM 20685 / NBRC 16684 / NCIMB 2208 / IAM 12614 / B1)</name>
    <name type="common">Stappia aggregata</name>
    <dbReference type="NCBI Taxonomy" id="384765"/>
    <lineage>
        <taxon>Bacteria</taxon>
        <taxon>Pseudomonadati</taxon>
        <taxon>Pseudomonadota</taxon>
        <taxon>Alphaproteobacteria</taxon>
        <taxon>Hyphomicrobiales</taxon>
        <taxon>Stappiaceae</taxon>
        <taxon>Roseibium</taxon>
    </lineage>
</organism>
<evidence type="ECO:0000313" key="2">
    <source>
        <dbReference type="EMBL" id="EAV43229.1"/>
    </source>
</evidence>
<proteinExistence type="predicted"/>
<dbReference type="Proteomes" id="UP000004848">
    <property type="component" value="Unassembled WGS sequence"/>
</dbReference>
<gene>
    <name evidence="2" type="ORF">SIAM614_05583</name>
</gene>
<evidence type="ECO:0000313" key="3">
    <source>
        <dbReference type="Proteomes" id="UP000004848"/>
    </source>
</evidence>
<feature type="region of interest" description="Disordered" evidence="1">
    <location>
        <begin position="1"/>
        <end position="30"/>
    </location>
</feature>
<dbReference type="AlphaFoldDB" id="A0NUW2"/>
<reference evidence="2 3" key="1">
    <citation type="submission" date="2006-05" db="EMBL/GenBank/DDBJ databases">
        <authorList>
            <person name="King G."/>
            <person name="Ferriera S."/>
            <person name="Johnson J."/>
            <person name="Kravitz S."/>
            <person name="Beeson K."/>
            <person name="Sutton G."/>
            <person name="Rogers Y.-H."/>
            <person name="Friedman R."/>
            <person name="Frazier M."/>
            <person name="Venter J.C."/>
        </authorList>
    </citation>
    <scope>NUCLEOTIDE SEQUENCE [LARGE SCALE GENOMIC DNA]</scope>
    <source>
        <strain evidence="3">ATCC 25650 / DSM 13394 / JCM 20685 / NBRC 16684 / NCIMB 2208 / IAM 12614 / B1</strain>
    </source>
</reference>
<comment type="caution">
    <text evidence="2">The sequence shown here is derived from an EMBL/GenBank/DDBJ whole genome shotgun (WGS) entry which is preliminary data.</text>
</comment>
<name>A0NUW2_ROSAI</name>
<dbReference type="EMBL" id="AAUW01000010">
    <property type="protein sequence ID" value="EAV43229.1"/>
    <property type="molecule type" value="Genomic_DNA"/>
</dbReference>
<accession>A0NUW2</accession>
<evidence type="ECO:0000256" key="1">
    <source>
        <dbReference type="SAM" id="MobiDB-lite"/>
    </source>
</evidence>
<sequence>MRGQALGVETDKSVHSQRSSDTGRVATSPEPAFFPLKESCAALLWAEETPRQSMQPVYSNFRETDFRM</sequence>